<feature type="region of interest" description="Disordered" evidence="1">
    <location>
        <begin position="1"/>
        <end position="45"/>
    </location>
</feature>
<dbReference type="AlphaFoldDB" id="A0A7W9CBU5"/>
<gene>
    <name evidence="4" type="ORF">HD600_001226</name>
</gene>
<keyword evidence="5" id="KW-1185">Reference proteome</keyword>
<comment type="caution">
    <text evidence="4">The sequence shown here is derived from an EMBL/GenBank/DDBJ whole genome shotgun (WGS) entry which is preliminary data.</text>
</comment>
<reference evidence="4 5" key="1">
    <citation type="submission" date="2020-08" db="EMBL/GenBank/DDBJ databases">
        <title>Sequencing the genomes of 1000 actinobacteria strains.</title>
        <authorList>
            <person name="Klenk H.-P."/>
        </authorList>
    </citation>
    <scope>NUCLEOTIDE SEQUENCE [LARGE SCALE GENOMIC DNA]</scope>
    <source>
        <strain evidence="4 5">DSM 24823</strain>
    </source>
</reference>
<dbReference type="Proteomes" id="UP000517712">
    <property type="component" value="Unassembled WGS sequence"/>
</dbReference>
<evidence type="ECO:0000256" key="1">
    <source>
        <dbReference type="SAM" id="MobiDB-lite"/>
    </source>
</evidence>
<feature type="domain" description="DUF4097" evidence="3">
    <location>
        <begin position="95"/>
        <end position="269"/>
    </location>
</feature>
<keyword evidence="2" id="KW-1133">Transmembrane helix</keyword>
<keyword evidence="2" id="KW-0472">Membrane</keyword>
<keyword evidence="2" id="KW-0812">Transmembrane</keyword>
<sequence>MNSETHDQGSTGGVPTTPPPAPQKLGSAPEAPSGPTSSGPRRRPGKGAAIAIAAFGGVVLLGAGGNAAFAAAHDVAAASNTGRGETQTVSAAGLESLTVDVAASEVTLRFGDVDEATLVVTGDRSRNWTLERDDDELVVRSPERSFGWWFGGDWFGGDWFGDDEKAVLTLPDSLDGGRLDADFALSAGSLDIEGVYGEVDLDVGAGALRMDGAATSVDADVSAGRADLALQNVSEADFRVAAGKLVATLTDAAPSSVMIDVSAGSLDLTLPDETYDLSQDVSAGDLENRLDTSNDSRFKIVASVSAGEVVLRSRD</sequence>
<dbReference type="InterPro" id="IPR025164">
    <property type="entry name" value="Toastrack_DUF4097"/>
</dbReference>
<proteinExistence type="predicted"/>
<organism evidence="4 5">
    <name type="scientific">Microbacterium ginsengiterrae</name>
    <dbReference type="NCBI Taxonomy" id="546115"/>
    <lineage>
        <taxon>Bacteria</taxon>
        <taxon>Bacillati</taxon>
        <taxon>Actinomycetota</taxon>
        <taxon>Actinomycetes</taxon>
        <taxon>Micrococcales</taxon>
        <taxon>Microbacteriaceae</taxon>
        <taxon>Microbacterium</taxon>
    </lineage>
</organism>
<evidence type="ECO:0000256" key="2">
    <source>
        <dbReference type="SAM" id="Phobius"/>
    </source>
</evidence>
<protein>
    <submittedName>
        <fullName evidence="4">Phage baseplate assembly protein gpV</fullName>
    </submittedName>
</protein>
<name>A0A7W9CBU5_9MICO</name>
<feature type="transmembrane region" description="Helical" evidence="2">
    <location>
        <begin position="48"/>
        <end position="71"/>
    </location>
</feature>
<dbReference type="Pfam" id="PF13349">
    <property type="entry name" value="DUF4097"/>
    <property type="match status" value="1"/>
</dbReference>
<evidence type="ECO:0000313" key="4">
    <source>
        <dbReference type="EMBL" id="MBB5742729.1"/>
    </source>
</evidence>
<evidence type="ECO:0000259" key="3">
    <source>
        <dbReference type="Pfam" id="PF13349"/>
    </source>
</evidence>
<accession>A0A7W9CBU5</accession>
<dbReference type="EMBL" id="JACHMU010000001">
    <property type="protein sequence ID" value="MBB5742729.1"/>
    <property type="molecule type" value="Genomic_DNA"/>
</dbReference>
<evidence type="ECO:0000313" key="5">
    <source>
        <dbReference type="Proteomes" id="UP000517712"/>
    </source>
</evidence>
<dbReference type="RefSeq" id="WP_184282278.1">
    <property type="nucleotide sequence ID" value="NZ_BAAAPG010000001.1"/>
</dbReference>